<evidence type="ECO:0000313" key="3">
    <source>
        <dbReference type="Proteomes" id="UP001591681"/>
    </source>
</evidence>
<dbReference type="Proteomes" id="UP001591681">
    <property type="component" value="Unassembled WGS sequence"/>
</dbReference>
<feature type="domain" description="TTF-type" evidence="1">
    <location>
        <begin position="10"/>
        <end position="115"/>
    </location>
</feature>
<dbReference type="Pfam" id="PF05699">
    <property type="entry name" value="Dimer_Tnp_hAT"/>
    <property type="match status" value="1"/>
</dbReference>
<dbReference type="SUPFAM" id="SSF53098">
    <property type="entry name" value="Ribonuclease H-like"/>
    <property type="match status" value="1"/>
</dbReference>
<name>A0ABD1KSZ5_9TELE</name>
<keyword evidence="3" id="KW-1185">Reference proteome</keyword>
<dbReference type="InterPro" id="IPR012337">
    <property type="entry name" value="RNaseH-like_sf"/>
</dbReference>
<sequence>MFPKTEQGNRKRGFNVAWYKDFPWLEYSISKDSVFCYPCRHFSLPNAPNTVFKSETGFCNWKKALCRHGGFKDHCKSDHHRSAMFAWTQYKLTVEKKTSMTTLMNEEREKKLAENRMYIKSIAEVLLLTAVQNLSQRGHRESEGSDNPGNFLAILDTIAKHDPLIKKRLKAHRNAKYTSKNIQNEILETLAEMVQQEIINEVKQSEVFSVIADETKDLQKKEQMSFVIRYFYNGAIYESFLDFVKADHLDAAGLSSLIIKCFEKHGLEYRSNLVGQGYDGAAVMSGKHSGVCTRIQEVAKYAFYVHCQAHCLNLVIVDSVKSVAEAGCFFSLMQKLHNFLSGSYVHTKWLDVQREMYGGQPREMPSLSDTRWACRYSACHNVLERLPAVYSVLQKIAQEKDGDRATDARGILAQLDVGFIGVLVTFHKVLGQSKFLSDMLQSPSLDLAAAATLVESLLLTLQQYRSDACFEDLWKEVEETAVKCDLSLEKAERRLPKINARLCDYILMAPSGERKVQKDDKESFKRHVYYPVLDSMMGELQRRFSDTNCCIMKGIQALSPQSTSFLEKEPLFAFANIFDSDVDDLANEVYQIKRVLERKKKGGMVNVITLTEFVAFLEPFKDVFHELFRLGKIAVVTPVSSASCERSFSVLTLIKNHLRTTMGDARLSHLGVLSVESRRARSLDLDEFVKRFSSKHGNRRILLF</sequence>
<comment type="caution">
    <text evidence="2">The sequence shown here is derived from an EMBL/GenBank/DDBJ whole genome shotgun (WGS) entry which is preliminary data.</text>
</comment>
<dbReference type="AlphaFoldDB" id="A0ABD1KSZ5"/>
<proteinExistence type="predicted"/>
<reference evidence="2 3" key="1">
    <citation type="submission" date="2024-09" db="EMBL/GenBank/DDBJ databases">
        <title>A chromosome-level genome assembly of Gray's grenadier anchovy, Coilia grayii.</title>
        <authorList>
            <person name="Fu Z."/>
        </authorList>
    </citation>
    <scope>NUCLEOTIDE SEQUENCE [LARGE SCALE GENOMIC DNA]</scope>
    <source>
        <strain evidence="2">G4</strain>
        <tissue evidence="2">Muscle</tissue>
    </source>
</reference>
<organism evidence="2 3">
    <name type="scientific">Coilia grayii</name>
    <name type="common">Gray's grenadier anchovy</name>
    <dbReference type="NCBI Taxonomy" id="363190"/>
    <lineage>
        <taxon>Eukaryota</taxon>
        <taxon>Metazoa</taxon>
        <taxon>Chordata</taxon>
        <taxon>Craniata</taxon>
        <taxon>Vertebrata</taxon>
        <taxon>Euteleostomi</taxon>
        <taxon>Actinopterygii</taxon>
        <taxon>Neopterygii</taxon>
        <taxon>Teleostei</taxon>
        <taxon>Clupei</taxon>
        <taxon>Clupeiformes</taxon>
        <taxon>Clupeoidei</taxon>
        <taxon>Engraulidae</taxon>
        <taxon>Coilinae</taxon>
        <taxon>Coilia</taxon>
    </lineage>
</organism>
<dbReference type="PANTHER" id="PTHR45749">
    <property type="match status" value="1"/>
</dbReference>
<accession>A0ABD1KSZ5</accession>
<dbReference type="InterPro" id="IPR008906">
    <property type="entry name" value="HATC_C_dom"/>
</dbReference>
<dbReference type="PANTHER" id="PTHR45749:SF37">
    <property type="entry name" value="OS05G0311600 PROTEIN"/>
    <property type="match status" value="1"/>
</dbReference>
<protein>
    <recommendedName>
        <fullName evidence="1">TTF-type domain-containing protein</fullName>
    </recommendedName>
</protein>
<gene>
    <name evidence="2" type="ORF">ACEWY4_003837</name>
</gene>
<evidence type="ECO:0000313" key="2">
    <source>
        <dbReference type="EMBL" id="KAL2102076.1"/>
    </source>
</evidence>
<evidence type="ECO:0000259" key="1">
    <source>
        <dbReference type="SMART" id="SM00597"/>
    </source>
</evidence>
<dbReference type="InterPro" id="IPR006580">
    <property type="entry name" value="Znf_TTF"/>
</dbReference>
<dbReference type="SMART" id="SM00597">
    <property type="entry name" value="ZnF_TTF"/>
    <property type="match status" value="1"/>
</dbReference>
<dbReference type="Pfam" id="PF14291">
    <property type="entry name" value="DUF4371"/>
    <property type="match status" value="1"/>
</dbReference>
<dbReference type="InterPro" id="IPR025398">
    <property type="entry name" value="DUF4371"/>
</dbReference>
<dbReference type="EMBL" id="JBHFQA010000003">
    <property type="protein sequence ID" value="KAL2102076.1"/>
    <property type="molecule type" value="Genomic_DNA"/>
</dbReference>